<name>A0A4S2BKC4_9LACO</name>
<evidence type="ECO:0000313" key="3">
    <source>
        <dbReference type="Proteomes" id="UP000309117"/>
    </source>
</evidence>
<keyword evidence="1" id="KW-0472">Membrane</keyword>
<feature type="transmembrane region" description="Helical" evidence="1">
    <location>
        <begin position="31"/>
        <end position="50"/>
    </location>
</feature>
<sequence length="99" mass="10505">MLAAKGGGWAGFKEGFDNMFKNGLGGDGARGIGWAVLAIGIVFAVVSFAMHHFNPQSRMPSWGICLTIAIAGALIITGIDKPAKWLIEVKNWIYSLVGV</sequence>
<evidence type="ECO:0000256" key="1">
    <source>
        <dbReference type="SAM" id="Phobius"/>
    </source>
</evidence>
<protein>
    <submittedName>
        <fullName evidence="2">Uncharacterized protein</fullName>
    </submittedName>
</protein>
<accession>A0A4S2BKC4</accession>
<evidence type="ECO:0000313" key="2">
    <source>
        <dbReference type="EMBL" id="TGY15279.1"/>
    </source>
</evidence>
<dbReference type="RefSeq" id="WP_135960523.1">
    <property type="nucleotide sequence ID" value="NZ_CAJSYX010000001.1"/>
</dbReference>
<organism evidence="2 3">
    <name type="scientific">Lactobacillus intestinalis</name>
    <dbReference type="NCBI Taxonomy" id="151781"/>
    <lineage>
        <taxon>Bacteria</taxon>
        <taxon>Bacillati</taxon>
        <taxon>Bacillota</taxon>
        <taxon>Bacilli</taxon>
        <taxon>Lactobacillales</taxon>
        <taxon>Lactobacillaceae</taxon>
        <taxon>Lactobacillus</taxon>
    </lineage>
</organism>
<dbReference type="AlphaFoldDB" id="A0A4S2BKC4"/>
<keyword evidence="1" id="KW-0812">Transmembrane</keyword>
<keyword evidence="1" id="KW-1133">Transmembrane helix</keyword>
<gene>
    <name evidence="2" type="ORF">E5351_05565</name>
</gene>
<dbReference type="Proteomes" id="UP000309117">
    <property type="component" value="Unassembled WGS sequence"/>
</dbReference>
<proteinExistence type="predicted"/>
<feature type="transmembrane region" description="Helical" evidence="1">
    <location>
        <begin position="62"/>
        <end position="79"/>
    </location>
</feature>
<reference evidence="2 3" key="1">
    <citation type="submission" date="2019-04" db="EMBL/GenBank/DDBJ databases">
        <title>Microbes associate with the intestines of laboratory mice.</title>
        <authorList>
            <person name="Navarre W."/>
            <person name="Wong E."/>
            <person name="Huang K."/>
            <person name="Tropini C."/>
            <person name="Ng K."/>
            <person name="Yu B."/>
        </authorList>
    </citation>
    <scope>NUCLEOTIDE SEQUENCE [LARGE SCALE GENOMIC DNA]</scope>
    <source>
        <strain evidence="2 3">NM61_E11</strain>
    </source>
</reference>
<comment type="caution">
    <text evidence="2">The sequence shown here is derived from an EMBL/GenBank/DDBJ whole genome shotgun (WGS) entry which is preliminary data.</text>
</comment>
<dbReference type="EMBL" id="SRYV01000009">
    <property type="protein sequence ID" value="TGY15279.1"/>
    <property type="molecule type" value="Genomic_DNA"/>
</dbReference>